<proteinExistence type="predicted"/>
<reference evidence="2 3" key="1">
    <citation type="journal article" date="2024" name="G3 (Bethesda)">
        <title>Genome assembly of Hibiscus sabdariffa L. provides insights into metabolisms of medicinal natural products.</title>
        <authorList>
            <person name="Kim T."/>
        </authorList>
    </citation>
    <scope>NUCLEOTIDE SEQUENCE [LARGE SCALE GENOMIC DNA]</scope>
    <source>
        <strain evidence="2">TK-2024</strain>
        <tissue evidence="2">Old leaves</tissue>
    </source>
</reference>
<feature type="signal peptide" evidence="1">
    <location>
        <begin position="1"/>
        <end position="30"/>
    </location>
</feature>
<feature type="chain" id="PRO_5045438358" evidence="1">
    <location>
        <begin position="31"/>
        <end position="129"/>
    </location>
</feature>
<dbReference type="EMBL" id="JBBPBM010000009">
    <property type="protein sequence ID" value="KAK8569069.1"/>
    <property type="molecule type" value="Genomic_DNA"/>
</dbReference>
<organism evidence="2 3">
    <name type="scientific">Hibiscus sabdariffa</name>
    <name type="common">roselle</name>
    <dbReference type="NCBI Taxonomy" id="183260"/>
    <lineage>
        <taxon>Eukaryota</taxon>
        <taxon>Viridiplantae</taxon>
        <taxon>Streptophyta</taxon>
        <taxon>Embryophyta</taxon>
        <taxon>Tracheophyta</taxon>
        <taxon>Spermatophyta</taxon>
        <taxon>Magnoliopsida</taxon>
        <taxon>eudicotyledons</taxon>
        <taxon>Gunneridae</taxon>
        <taxon>Pentapetalae</taxon>
        <taxon>rosids</taxon>
        <taxon>malvids</taxon>
        <taxon>Malvales</taxon>
        <taxon>Malvaceae</taxon>
        <taxon>Malvoideae</taxon>
        <taxon>Hibiscus</taxon>
    </lineage>
</organism>
<comment type="caution">
    <text evidence="2">The sequence shown here is derived from an EMBL/GenBank/DDBJ whole genome shotgun (WGS) entry which is preliminary data.</text>
</comment>
<accession>A0ABR2F291</accession>
<keyword evidence="3" id="KW-1185">Reference proteome</keyword>
<keyword evidence="1" id="KW-0732">Signal</keyword>
<evidence type="ECO:0000256" key="1">
    <source>
        <dbReference type="SAM" id="SignalP"/>
    </source>
</evidence>
<name>A0ABR2F291_9ROSI</name>
<dbReference type="Proteomes" id="UP001472677">
    <property type="component" value="Unassembled WGS sequence"/>
</dbReference>
<protein>
    <submittedName>
        <fullName evidence="2">Uncharacterized protein</fullName>
    </submittedName>
</protein>
<sequence>MGYQLERNTCVCRPILLLTMMMVMKIPSNASHTAMNSPGLFYCNESSVECIGGQNRDDLGFELLMESVTKRILQQRRGTTTANTLNLAMAACNRDKISAYLCTPSAIKGVKTSENCGGNMYNRLCHTHP</sequence>
<evidence type="ECO:0000313" key="2">
    <source>
        <dbReference type="EMBL" id="KAK8569069.1"/>
    </source>
</evidence>
<gene>
    <name evidence="2" type="ORF">V6N12_007601</name>
</gene>
<evidence type="ECO:0000313" key="3">
    <source>
        <dbReference type="Proteomes" id="UP001472677"/>
    </source>
</evidence>